<evidence type="ECO:0000313" key="1">
    <source>
        <dbReference type="EMBL" id="QZN99458.1"/>
    </source>
</evidence>
<evidence type="ECO:0008006" key="3">
    <source>
        <dbReference type="Google" id="ProtNLM"/>
    </source>
</evidence>
<organism evidence="1 2">
    <name type="scientific">Chenggangzhangella methanolivorans</name>
    <dbReference type="NCBI Taxonomy" id="1437009"/>
    <lineage>
        <taxon>Bacteria</taxon>
        <taxon>Pseudomonadati</taxon>
        <taxon>Pseudomonadota</taxon>
        <taxon>Alphaproteobacteria</taxon>
        <taxon>Hyphomicrobiales</taxon>
        <taxon>Methylopilaceae</taxon>
        <taxon>Chenggangzhangella</taxon>
    </lineage>
</organism>
<evidence type="ECO:0000313" key="2">
    <source>
        <dbReference type="Proteomes" id="UP000825701"/>
    </source>
</evidence>
<name>A0A9E6R7J9_9HYPH</name>
<proteinExistence type="predicted"/>
<sequence length="221" mass="23676">MAVLKRALIVLAILLLIPVVVLAAALAYVTTAHGLSTIASVASTYASSDDTKIAIGDIEGSFPYDLTLKDVRLGDRKGEWLTVDRARVVWSPLSLYSGKLKIDLVDLGRVAVAREPDYPEKEENLPPPDPNAPLFPELPIEIHLDRFSLADLDLAQPVMGVPARLAATASAMVRKPKEGVSAEFDVRRTDGTKGQFSGKARFIPATQGVEISLRAPSPPAG</sequence>
<accession>A0A9E6R7J9</accession>
<dbReference type="KEGG" id="cmet:K6K41_22450"/>
<protein>
    <recommendedName>
        <fullName evidence="3">Translocation/assembly module TamB</fullName>
    </recommendedName>
</protein>
<reference evidence="1" key="1">
    <citation type="submission" date="2021-08" db="EMBL/GenBank/DDBJ databases">
        <authorList>
            <person name="Zhang H."/>
            <person name="Xu M."/>
            <person name="Yu Z."/>
            <person name="Yang L."/>
            <person name="Cai Y."/>
        </authorList>
    </citation>
    <scope>NUCLEOTIDE SEQUENCE</scope>
    <source>
        <strain evidence="1">CHL1</strain>
    </source>
</reference>
<keyword evidence="2" id="KW-1185">Reference proteome</keyword>
<dbReference type="AlphaFoldDB" id="A0A9E6R7J9"/>
<gene>
    <name evidence="1" type="ORF">K6K41_22450</name>
</gene>
<dbReference type="Proteomes" id="UP000825701">
    <property type="component" value="Chromosome"/>
</dbReference>
<dbReference type="RefSeq" id="WP_261402528.1">
    <property type="nucleotide sequence ID" value="NZ_CP081869.1"/>
</dbReference>
<dbReference type="EMBL" id="CP081869">
    <property type="protein sequence ID" value="QZN99458.1"/>
    <property type="molecule type" value="Genomic_DNA"/>
</dbReference>